<gene>
    <name evidence="1" type="ORF">SAMN02745207_00705</name>
</gene>
<name>A0A1M5RU75_9CLOT</name>
<dbReference type="AlphaFoldDB" id="A0A1M5RU75"/>
<dbReference type="OrthoDB" id="186344at2"/>
<evidence type="ECO:0000313" key="2">
    <source>
        <dbReference type="Proteomes" id="UP000184447"/>
    </source>
</evidence>
<protein>
    <recommendedName>
        <fullName evidence="3">Glycosyl transferase</fullName>
    </recommendedName>
</protein>
<dbReference type="STRING" id="1121316.SAMN02745207_00705"/>
<dbReference type="EMBL" id="FQXM01000003">
    <property type="protein sequence ID" value="SHH29393.1"/>
    <property type="molecule type" value="Genomic_DNA"/>
</dbReference>
<accession>A0A1M5RU75</accession>
<dbReference type="Gene3D" id="3.90.550.10">
    <property type="entry name" value="Spore Coat Polysaccharide Biosynthesis Protein SpsA, Chain A"/>
    <property type="match status" value="2"/>
</dbReference>
<evidence type="ECO:0008006" key="3">
    <source>
        <dbReference type="Google" id="ProtNLM"/>
    </source>
</evidence>
<reference evidence="1 2" key="1">
    <citation type="submission" date="2016-11" db="EMBL/GenBank/DDBJ databases">
        <authorList>
            <person name="Jaros S."/>
            <person name="Januszkiewicz K."/>
            <person name="Wedrychowicz H."/>
        </authorList>
    </citation>
    <scope>NUCLEOTIDE SEQUENCE [LARGE SCALE GENOMIC DNA]</scope>
    <source>
        <strain evidence="1 2">DSM 8605</strain>
    </source>
</reference>
<dbReference type="Proteomes" id="UP000184447">
    <property type="component" value="Unassembled WGS sequence"/>
</dbReference>
<keyword evidence="2" id="KW-1185">Reference proteome</keyword>
<dbReference type="RefSeq" id="WP_073337044.1">
    <property type="nucleotide sequence ID" value="NZ_FQXM01000003.1"/>
</dbReference>
<proteinExistence type="predicted"/>
<organism evidence="1 2">
    <name type="scientific">Clostridium grantii DSM 8605</name>
    <dbReference type="NCBI Taxonomy" id="1121316"/>
    <lineage>
        <taxon>Bacteria</taxon>
        <taxon>Bacillati</taxon>
        <taxon>Bacillota</taxon>
        <taxon>Clostridia</taxon>
        <taxon>Eubacteriales</taxon>
        <taxon>Clostridiaceae</taxon>
        <taxon>Clostridium</taxon>
    </lineage>
</organism>
<evidence type="ECO:0000313" key="1">
    <source>
        <dbReference type="EMBL" id="SHH29393.1"/>
    </source>
</evidence>
<dbReference type="InterPro" id="IPR029044">
    <property type="entry name" value="Nucleotide-diphossugar_trans"/>
</dbReference>
<dbReference type="SUPFAM" id="SSF53448">
    <property type="entry name" value="Nucleotide-diphospho-sugar transferases"/>
    <property type="match status" value="2"/>
</dbReference>
<sequence length="752" mass="90186">MNEMIFFIETLIKAAESGNLSNFLKLIFLLSDLDENERNVFLEKFYENIEEREEIDSDLDESRGYYSIKTEGKGLYNTPENNRINPKYKNDFYTTRRYENNKYNEKKEFTSSLEKKNRVCKFCTLAGKEYLIKVLTFYRSVISSNKNAKVWICCMDDEVYKAFRRMDLRNLIAFRLQDFETEELRNVRNGRTDSEYCWTLKGSLIEYIMDEYKVDSILYCDSDLFFFSDPIVIFDEWGDDSIFLCPQRDLPRIEKDYGSYQAGMIGFKNNENGRQALTWWKRKCIEWCFYKVEEAEERWADQKYLDKVPKLFKGVKISKNLGVNAAPWNIIYNNDYKVQPTDKGIYIEKDKLVAFHFALFTIFNKDEYDIWNISNLEMNSIFKKYFYARYVDEIRESIDILRENINGVDNYIFSKTSKEKVKNYYVYNDIRKIMNEHDKFYTFCSIASKDYVVKVLTLYKSLHRRIENFRLFICCTDDISYKVLKKVSSKNITLIPVYEVERETPLLINVKKDRNMKEYCWTLKSPVIKYVMDHFGIQSVMYLDADLYFFDKPDKIFDEWKDYSILMCTQRGSYELESNHGCYQAGLLGFRRDGYGIPCLNWWKDKCLDWCFDEIDKNNNRWGDQKYLERWPYEFNAIKVVKDLGIDAAPWNTAFYNNFKIEKTNNDVYVDKSKLILYHFGSLDIFDNNEFDLWRLHPVAFDRELIKNVYNPYLEDLIQTIVALRRKEINTNELVFPKISPQNLYRLSYGKK</sequence>